<proteinExistence type="predicted"/>
<evidence type="ECO:0000313" key="3">
    <source>
        <dbReference type="Proteomes" id="UP000287908"/>
    </source>
</evidence>
<organism evidence="2 3">
    <name type="scientific">Idiomarina seosinensis</name>
    <dbReference type="NCBI Taxonomy" id="281739"/>
    <lineage>
        <taxon>Bacteria</taxon>
        <taxon>Pseudomonadati</taxon>
        <taxon>Pseudomonadota</taxon>
        <taxon>Gammaproteobacteria</taxon>
        <taxon>Alteromonadales</taxon>
        <taxon>Idiomarinaceae</taxon>
        <taxon>Idiomarina</taxon>
    </lineage>
</organism>
<dbReference type="Proteomes" id="UP000287908">
    <property type="component" value="Unassembled WGS sequence"/>
</dbReference>
<dbReference type="InterPro" id="IPR009749">
    <property type="entry name" value="DUF1315"/>
</dbReference>
<dbReference type="AlphaFoldDB" id="A0A432ZHT8"/>
<dbReference type="RefSeq" id="WP_126783826.1">
    <property type="nucleotide sequence ID" value="NZ_PIQF01000001.1"/>
</dbReference>
<sequence length="100" mass="11535">MQFDDLINSMSRETYDRLVTAVETGRWPDGNKLTDEQRENSLQLVMAYQAKFIPSDQHMSIGKDGNMLMKSKRDLKQQFAEQPEQSIARFTLDDSSSNND</sequence>
<gene>
    <name evidence="2" type="ORF">CWI81_03495</name>
</gene>
<protein>
    <submittedName>
        <fullName evidence="2">DUF1315 domain-containing protein</fullName>
    </submittedName>
</protein>
<reference evidence="2 3" key="1">
    <citation type="journal article" date="2011" name="Front. Microbiol.">
        <title>Genomic signatures of strain selection and enhancement in Bacillus atrophaeus var. globigii, a historical biowarfare simulant.</title>
        <authorList>
            <person name="Gibbons H.S."/>
            <person name="Broomall S.M."/>
            <person name="McNew L.A."/>
            <person name="Daligault H."/>
            <person name="Chapman C."/>
            <person name="Bruce D."/>
            <person name="Karavis M."/>
            <person name="Krepps M."/>
            <person name="McGregor P.A."/>
            <person name="Hong C."/>
            <person name="Park K.H."/>
            <person name="Akmal A."/>
            <person name="Feldman A."/>
            <person name="Lin J.S."/>
            <person name="Chang W.E."/>
            <person name="Higgs B.W."/>
            <person name="Demirev P."/>
            <person name="Lindquist J."/>
            <person name="Liem A."/>
            <person name="Fochler E."/>
            <person name="Read T.D."/>
            <person name="Tapia R."/>
            <person name="Johnson S."/>
            <person name="Bishop-Lilly K.A."/>
            <person name="Detter C."/>
            <person name="Han C."/>
            <person name="Sozhamannan S."/>
            <person name="Rosenzweig C.N."/>
            <person name="Skowronski E.W."/>
        </authorList>
    </citation>
    <scope>NUCLEOTIDE SEQUENCE [LARGE SCALE GENOMIC DNA]</scope>
    <source>
        <strain evidence="2 3">CL-SP19</strain>
    </source>
</reference>
<name>A0A432ZHT8_9GAMM</name>
<dbReference type="EMBL" id="PIQF01000001">
    <property type="protein sequence ID" value="RUO77556.1"/>
    <property type="molecule type" value="Genomic_DNA"/>
</dbReference>
<comment type="caution">
    <text evidence="2">The sequence shown here is derived from an EMBL/GenBank/DDBJ whole genome shotgun (WGS) entry which is preliminary data.</text>
</comment>
<dbReference type="OrthoDB" id="5616307at2"/>
<dbReference type="Pfam" id="PF07023">
    <property type="entry name" value="DUF1315"/>
    <property type="match status" value="1"/>
</dbReference>
<keyword evidence="3" id="KW-1185">Reference proteome</keyword>
<evidence type="ECO:0000313" key="2">
    <source>
        <dbReference type="EMBL" id="RUO77556.1"/>
    </source>
</evidence>
<accession>A0A432ZHT8</accession>
<evidence type="ECO:0000256" key="1">
    <source>
        <dbReference type="SAM" id="MobiDB-lite"/>
    </source>
</evidence>
<feature type="region of interest" description="Disordered" evidence="1">
    <location>
        <begin position="76"/>
        <end position="100"/>
    </location>
</feature>